<reference evidence="2" key="2">
    <citation type="journal article" date="2022" name="BMC Genomics">
        <title>Comparative genome analysis of mycobacteria focusing on tRNA and non-coding RNA.</title>
        <authorList>
            <person name="Behra P.R.K."/>
            <person name="Pettersson B.M.F."/>
            <person name="Ramesh M."/>
            <person name="Das S."/>
            <person name="Dasgupta S."/>
            <person name="Kirsebom L.A."/>
        </authorList>
    </citation>
    <scope>NUCLEOTIDE SEQUENCE</scope>
    <source>
        <strain evidence="2">DSM 44615</strain>
    </source>
</reference>
<reference evidence="2" key="1">
    <citation type="submission" date="2020-07" db="EMBL/GenBank/DDBJ databases">
        <authorList>
            <person name="Pettersson B.M.F."/>
            <person name="Behra P.R.K."/>
            <person name="Ramesh M."/>
            <person name="Das S."/>
            <person name="Dasgupta S."/>
            <person name="Kirsebom L.A."/>
        </authorList>
    </citation>
    <scope>NUCLEOTIDE SEQUENCE</scope>
    <source>
        <strain evidence="2">DSM 44615</strain>
    </source>
</reference>
<evidence type="ECO:0000259" key="1">
    <source>
        <dbReference type="Pfam" id="PF11716"/>
    </source>
</evidence>
<dbReference type="InterPro" id="IPR034660">
    <property type="entry name" value="DinB/YfiT-like"/>
</dbReference>
<dbReference type="NCBIfam" id="TIGR03083">
    <property type="entry name" value="maleylpyruvate isomerase family mycothiol-dependent enzyme"/>
    <property type="match status" value="1"/>
</dbReference>
<evidence type="ECO:0000313" key="3">
    <source>
        <dbReference type="Proteomes" id="UP001140293"/>
    </source>
</evidence>
<dbReference type="EMBL" id="JACKSJ010000085">
    <property type="protein sequence ID" value="MCV7170430.1"/>
    <property type="molecule type" value="Genomic_DNA"/>
</dbReference>
<keyword evidence="3" id="KW-1185">Reference proteome</keyword>
<gene>
    <name evidence="2" type="ORF">H7I41_10940</name>
</gene>
<evidence type="ECO:0000313" key="2">
    <source>
        <dbReference type="EMBL" id="MCV7170430.1"/>
    </source>
</evidence>
<dbReference type="InterPro" id="IPR017517">
    <property type="entry name" value="Maleyloyr_isom"/>
</dbReference>
<organism evidence="2 3">
    <name type="scientific">[Mycobacterium] manitobense</name>
    <dbReference type="NCBI Taxonomy" id="190147"/>
    <lineage>
        <taxon>Bacteria</taxon>
        <taxon>Bacillati</taxon>
        <taxon>Actinomycetota</taxon>
        <taxon>Actinomycetes</taxon>
        <taxon>Mycobacteriales</taxon>
        <taxon>Mycobacteriaceae</taxon>
        <taxon>Mycolicibacterium</taxon>
    </lineage>
</organism>
<dbReference type="InterPro" id="IPR036527">
    <property type="entry name" value="SCP2_sterol-bd_dom_sf"/>
</dbReference>
<accession>A0A9X3BMX1</accession>
<dbReference type="AlphaFoldDB" id="A0A9X3BMX1"/>
<dbReference type="GO" id="GO:0046872">
    <property type="term" value="F:metal ion binding"/>
    <property type="evidence" value="ECO:0007669"/>
    <property type="project" value="InterPro"/>
</dbReference>
<comment type="caution">
    <text evidence="2">The sequence shown here is derived from an EMBL/GenBank/DDBJ whole genome shotgun (WGS) entry which is preliminary data.</text>
</comment>
<dbReference type="RefSeq" id="WP_264012618.1">
    <property type="nucleotide sequence ID" value="NZ_JACKSJ010000085.1"/>
</dbReference>
<dbReference type="SUPFAM" id="SSF55718">
    <property type="entry name" value="SCP-like"/>
    <property type="match status" value="1"/>
</dbReference>
<dbReference type="GO" id="GO:0016853">
    <property type="term" value="F:isomerase activity"/>
    <property type="evidence" value="ECO:0007669"/>
    <property type="project" value="UniProtKB-KW"/>
</dbReference>
<feature type="domain" description="Mycothiol-dependent maleylpyruvate isomerase metal-binding" evidence="1">
    <location>
        <begin position="19"/>
        <end position="110"/>
    </location>
</feature>
<dbReference type="Pfam" id="PF11716">
    <property type="entry name" value="MDMPI_N"/>
    <property type="match status" value="1"/>
</dbReference>
<keyword evidence="2" id="KW-0413">Isomerase</keyword>
<sequence>MVSRGAEGIRIGDDVDAERAMLADSLESVGPDAETACGAWTAFDLAAHVVAADRAAGTLAFGVRALAARGVQLHPKPQFVKGVIQRERRDGYRAVIGRLRRRCPRLLVAPPVAASTLFEVWMHHDDLAEANGLPHGSPVHLARAIPSLVRYHAKRLPSARIMLRTNENQEWSFGAADQPIAVLTGSAADMVRWLAGRRPMSVLDVEAAADVADELRAFLGEI</sequence>
<dbReference type="Proteomes" id="UP001140293">
    <property type="component" value="Unassembled WGS sequence"/>
</dbReference>
<name>A0A9X3BMX1_9MYCO</name>
<dbReference type="InterPro" id="IPR024344">
    <property type="entry name" value="MDMPI_metal-binding"/>
</dbReference>
<dbReference type="SUPFAM" id="SSF109854">
    <property type="entry name" value="DinB/YfiT-like putative metalloenzymes"/>
    <property type="match status" value="1"/>
</dbReference>
<proteinExistence type="predicted"/>
<protein>
    <submittedName>
        <fullName evidence="2">Maleylpyruvate isomerase family mycothiol-dependent enzyme</fullName>
    </submittedName>
</protein>